<sequence>MPLLNHLCTRVIKQYERENIVSEFAGNLFDSCENDIEKTKTLFTNLACKDFSFSAHSLTGWEIIEFGVEGETTHPWYHQVCKVPDSDLFFDIKGLRTEKDILASFSPPKDNESLYAVDVDPEPAYLCDTKALENLIAYLIGKDSTMLSKATGLSLGHGQTELETVIIDIANISVPAGLKSQASNTVLREMAAEIKTNGWPKNNSLGVKDVGDGKYQVHASFSWYAAAQIAGIKTIPCNIY</sequence>
<evidence type="ECO:0000313" key="2">
    <source>
        <dbReference type="Proteomes" id="UP000182101"/>
    </source>
</evidence>
<name>A0AAC9NSU7_9ALTE</name>
<proteinExistence type="predicted"/>
<gene>
    <name evidence="1" type="ORF">BM524_19460</name>
</gene>
<keyword evidence="1" id="KW-0614">Plasmid</keyword>
<reference evidence="1 2" key="1">
    <citation type="submission" date="2016-11" db="EMBL/GenBank/DDBJ databases">
        <title>Networking in microbes: conjugative elements and plasmids in the genus Alteromonas.</title>
        <authorList>
            <person name="Lopez-Perez M."/>
            <person name="Ramon-Marco N."/>
            <person name="Rodriguez-Valera F."/>
        </authorList>
    </citation>
    <scope>NUCLEOTIDE SEQUENCE [LARGE SCALE GENOMIC DNA]</scope>
    <source>
        <strain evidence="1 2">CP48</strain>
        <plasmid evidence="2">pamcp48-600</plasmid>
    </source>
</reference>
<dbReference type="EMBL" id="CP018025">
    <property type="protein sequence ID" value="APD92100.1"/>
    <property type="molecule type" value="Genomic_DNA"/>
</dbReference>
<geneLocation type="plasmid" evidence="2">
    <name>pamcp48-600</name>
</geneLocation>
<organism evidence="1 2">
    <name type="scientific">Alteromonas mediterranea</name>
    <dbReference type="NCBI Taxonomy" id="314275"/>
    <lineage>
        <taxon>Bacteria</taxon>
        <taxon>Pseudomonadati</taxon>
        <taxon>Pseudomonadota</taxon>
        <taxon>Gammaproteobacteria</taxon>
        <taxon>Alteromonadales</taxon>
        <taxon>Alteromonadaceae</taxon>
        <taxon>Alteromonas/Salinimonas group</taxon>
        <taxon>Alteromonas</taxon>
    </lineage>
</organism>
<dbReference type="Proteomes" id="UP000182101">
    <property type="component" value="Plasmid pAMCP48-600"/>
</dbReference>
<dbReference type="AlphaFoldDB" id="A0AAC9NSU7"/>
<protein>
    <submittedName>
        <fullName evidence="1">Uncharacterized protein</fullName>
    </submittedName>
</protein>
<dbReference type="RefSeq" id="WP_071960710.1">
    <property type="nucleotide sequence ID" value="NZ_CP018025.1"/>
</dbReference>
<evidence type="ECO:0000313" key="1">
    <source>
        <dbReference type="EMBL" id="APD92100.1"/>
    </source>
</evidence>
<accession>A0AAC9NSU7</accession>